<dbReference type="EMBL" id="ASHM01197861">
    <property type="protein sequence ID" value="PNX66719.1"/>
    <property type="molecule type" value="Genomic_DNA"/>
</dbReference>
<sequence>MLLLALLVMIFMVKIVGIDCN</sequence>
<dbReference type="AlphaFoldDB" id="A0A2K3KKC8"/>
<organism evidence="1 2">
    <name type="scientific">Trifolium pratense</name>
    <name type="common">Red clover</name>
    <dbReference type="NCBI Taxonomy" id="57577"/>
    <lineage>
        <taxon>Eukaryota</taxon>
        <taxon>Viridiplantae</taxon>
        <taxon>Streptophyta</taxon>
        <taxon>Embryophyta</taxon>
        <taxon>Tracheophyta</taxon>
        <taxon>Spermatophyta</taxon>
        <taxon>Magnoliopsida</taxon>
        <taxon>eudicotyledons</taxon>
        <taxon>Gunneridae</taxon>
        <taxon>Pentapetalae</taxon>
        <taxon>rosids</taxon>
        <taxon>fabids</taxon>
        <taxon>Fabales</taxon>
        <taxon>Fabaceae</taxon>
        <taxon>Papilionoideae</taxon>
        <taxon>50 kb inversion clade</taxon>
        <taxon>NPAAA clade</taxon>
        <taxon>Hologalegina</taxon>
        <taxon>IRL clade</taxon>
        <taxon>Trifolieae</taxon>
        <taxon>Trifolium</taxon>
    </lineage>
</organism>
<protein>
    <submittedName>
        <fullName evidence="1">Uncharacterized protein</fullName>
    </submittedName>
</protein>
<reference evidence="1 2" key="1">
    <citation type="journal article" date="2014" name="Am. J. Bot.">
        <title>Genome assembly and annotation for red clover (Trifolium pratense; Fabaceae).</title>
        <authorList>
            <person name="Istvanek J."/>
            <person name="Jaros M."/>
            <person name="Krenek A."/>
            <person name="Repkova J."/>
        </authorList>
    </citation>
    <scope>NUCLEOTIDE SEQUENCE [LARGE SCALE GENOMIC DNA]</scope>
    <source>
        <strain evidence="2">cv. Tatra</strain>
        <tissue evidence="1">Young leaves</tissue>
    </source>
</reference>
<accession>A0A2K3KKC8</accession>
<proteinExistence type="predicted"/>
<evidence type="ECO:0000313" key="2">
    <source>
        <dbReference type="Proteomes" id="UP000236291"/>
    </source>
</evidence>
<feature type="non-terminal residue" evidence="1">
    <location>
        <position position="21"/>
    </location>
</feature>
<name>A0A2K3KKC8_TRIPR</name>
<evidence type="ECO:0000313" key="1">
    <source>
        <dbReference type="EMBL" id="PNX66719.1"/>
    </source>
</evidence>
<reference evidence="1 2" key="2">
    <citation type="journal article" date="2017" name="Front. Plant Sci.">
        <title>Gene Classification and Mining of Molecular Markers Useful in Red Clover (Trifolium pratense) Breeding.</title>
        <authorList>
            <person name="Istvanek J."/>
            <person name="Dluhosova J."/>
            <person name="Dluhos P."/>
            <person name="Patkova L."/>
            <person name="Nedelnik J."/>
            <person name="Repkova J."/>
        </authorList>
    </citation>
    <scope>NUCLEOTIDE SEQUENCE [LARGE SCALE GENOMIC DNA]</scope>
    <source>
        <strain evidence="2">cv. Tatra</strain>
        <tissue evidence="1">Young leaves</tissue>
    </source>
</reference>
<dbReference type="Proteomes" id="UP000236291">
    <property type="component" value="Unassembled WGS sequence"/>
</dbReference>
<comment type="caution">
    <text evidence="1">The sequence shown here is derived from an EMBL/GenBank/DDBJ whole genome shotgun (WGS) entry which is preliminary data.</text>
</comment>
<gene>
    <name evidence="1" type="ORF">L195_g063183</name>
</gene>